<keyword evidence="11" id="KW-1185">Reference proteome</keyword>
<name>A0A1T1AW86_RHOFE</name>
<dbReference type="PANTHER" id="PTHR48086">
    <property type="entry name" value="SODIUM/PROLINE SYMPORTER-RELATED"/>
    <property type="match status" value="1"/>
</dbReference>
<dbReference type="InterPro" id="IPR001734">
    <property type="entry name" value="Na/solute_symporter"/>
</dbReference>
<dbReference type="InterPro" id="IPR050277">
    <property type="entry name" value="Sodium:Solute_Symporter"/>
</dbReference>
<dbReference type="PROSITE" id="PS00018">
    <property type="entry name" value="EF_HAND_1"/>
    <property type="match status" value="1"/>
</dbReference>
<feature type="transmembrane region" description="Helical" evidence="8">
    <location>
        <begin position="472"/>
        <end position="494"/>
    </location>
</feature>
<feature type="transmembrane region" description="Helical" evidence="8">
    <location>
        <begin position="506"/>
        <end position="527"/>
    </location>
</feature>
<dbReference type="Gene3D" id="1.20.1730.10">
    <property type="entry name" value="Sodium/glucose cotransporter"/>
    <property type="match status" value="2"/>
</dbReference>
<comment type="subcellular location">
    <subcellularLocation>
        <location evidence="1">Membrane</location>
        <topology evidence="1">Multi-pass membrane protein</topology>
    </subcellularLocation>
</comment>
<dbReference type="PANTHER" id="PTHR48086:SF5">
    <property type="entry name" value="NA(+):SOLUTE SYMPORTER (SSF FAMILY)"/>
    <property type="match status" value="1"/>
</dbReference>
<evidence type="ECO:0000256" key="6">
    <source>
        <dbReference type="ARBA" id="ARBA00023136"/>
    </source>
</evidence>
<dbReference type="InterPro" id="IPR018247">
    <property type="entry name" value="EF_Hand_1_Ca_BS"/>
</dbReference>
<dbReference type="OrthoDB" id="9764416at2"/>
<dbReference type="RefSeq" id="WP_078366097.1">
    <property type="nucleotide sequence ID" value="NZ_MTJN01000002.1"/>
</dbReference>
<feature type="transmembrane region" description="Helical" evidence="8">
    <location>
        <begin position="99"/>
        <end position="118"/>
    </location>
</feature>
<evidence type="ECO:0000256" key="8">
    <source>
        <dbReference type="SAM" id="Phobius"/>
    </source>
</evidence>
<feature type="transmembrane region" description="Helical" evidence="8">
    <location>
        <begin position="276"/>
        <end position="297"/>
    </location>
</feature>
<dbReference type="InterPro" id="IPR019886">
    <property type="entry name" value="Na_symporter_ssu"/>
</dbReference>
<feature type="transmembrane region" description="Helical" evidence="8">
    <location>
        <begin position="50"/>
        <end position="71"/>
    </location>
</feature>
<feature type="transmembrane region" description="Helical" evidence="8">
    <location>
        <begin position="666"/>
        <end position="690"/>
    </location>
</feature>
<gene>
    <name evidence="10" type="ORF">RF819_17225</name>
</gene>
<dbReference type="GO" id="GO:0005886">
    <property type="term" value="C:plasma membrane"/>
    <property type="evidence" value="ECO:0007669"/>
    <property type="project" value="TreeGrafter"/>
</dbReference>
<reference evidence="10 11" key="1">
    <citation type="submission" date="2017-01" db="EMBL/GenBank/DDBJ databases">
        <title>Genome sequencing of Rhodoferax fermentans JCM 7819.</title>
        <authorList>
            <person name="Kim Y.J."/>
            <person name="Farh M.E.-A."/>
            <person name="Yang D.-C."/>
        </authorList>
    </citation>
    <scope>NUCLEOTIDE SEQUENCE [LARGE SCALE GENOMIC DNA]</scope>
    <source>
        <strain evidence="10 11">JCM 7819</strain>
    </source>
</reference>
<evidence type="ECO:0000256" key="4">
    <source>
        <dbReference type="ARBA" id="ARBA00022692"/>
    </source>
</evidence>
<evidence type="ECO:0000256" key="1">
    <source>
        <dbReference type="ARBA" id="ARBA00004141"/>
    </source>
</evidence>
<dbReference type="PROSITE" id="PS50283">
    <property type="entry name" value="NA_SOLUT_SYMP_3"/>
    <property type="match status" value="1"/>
</dbReference>
<evidence type="ECO:0000256" key="7">
    <source>
        <dbReference type="RuleBase" id="RU362091"/>
    </source>
</evidence>
<proteinExistence type="inferred from homology"/>
<protein>
    <submittedName>
        <fullName evidence="10">Cation acetate symporter</fullName>
    </submittedName>
</protein>
<evidence type="ECO:0000259" key="9">
    <source>
        <dbReference type="Pfam" id="PF13937"/>
    </source>
</evidence>
<dbReference type="CDD" id="cd11480">
    <property type="entry name" value="SLC5sbd_u4"/>
    <property type="match status" value="1"/>
</dbReference>
<dbReference type="EMBL" id="MTJN01000002">
    <property type="protein sequence ID" value="OOV08228.1"/>
    <property type="molecule type" value="Genomic_DNA"/>
</dbReference>
<organism evidence="10 11">
    <name type="scientific">Rhodoferax fermentans</name>
    <dbReference type="NCBI Taxonomy" id="28066"/>
    <lineage>
        <taxon>Bacteria</taxon>
        <taxon>Pseudomonadati</taxon>
        <taxon>Pseudomonadota</taxon>
        <taxon>Betaproteobacteria</taxon>
        <taxon>Burkholderiales</taxon>
        <taxon>Comamonadaceae</taxon>
        <taxon>Rhodoferax</taxon>
    </lineage>
</organism>
<evidence type="ECO:0000313" key="11">
    <source>
        <dbReference type="Proteomes" id="UP000190750"/>
    </source>
</evidence>
<feature type="transmembrane region" description="Helical" evidence="8">
    <location>
        <begin position="124"/>
        <end position="144"/>
    </location>
</feature>
<feature type="transmembrane region" description="Helical" evidence="8">
    <location>
        <begin position="697"/>
        <end position="716"/>
    </location>
</feature>
<keyword evidence="5 8" id="KW-1133">Transmembrane helix</keyword>
<feature type="transmembrane region" description="Helical" evidence="8">
    <location>
        <begin position="637"/>
        <end position="660"/>
    </location>
</feature>
<dbReference type="STRING" id="28066.RF819_17225"/>
<dbReference type="GO" id="GO:0022857">
    <property type="term" value="F:transmembrane transporter activity"/>
    <property type="evidence" value="ECO:0007669"/>
    <property type="project" value="InterPro"/>
</dbReference>
<feature type="transmembrane region" description="Helical" evidence="8">
    <location>
        <begin position="309"/>
        <end position="325"/>
    </location>
</feature>
<dbReference type="NCBIfam" id="TIGR03648">
    <property type="entry name" value="Na_symport_lg"/>
    <property type="match status" value="1"/>
</dbReference>
<feature type="transmembrane region" description="Helical" evidence="8">
    <location>
        <begin position="21"/>
        <end position="38"/>
    </location>
</feature>
<dbReference type="NCBIfam" id="TIGR03647">
    <property type="entry name" value="Na_symport_sm"/>
    <property type="match status" value="1"/>
</dbReference>
<sequence>MRPELPLPESQPIASFTRLQAWLLLVWFLGSFGIVFFAHDLQYALVGWPISYWFAAQGSLLIFILIVAVYARLANRADGAQVFVDPDFGKYTRRIHKRFLFYVLMFLFFVLALGLAERIGLKRIWVGAIFLFATVFLYALIGIYDRTSRASEYYVAGRRIPAMYNGMAVAADWMSAASFISMAGGLYLQGFSGSGSQPGGLVYVLGWTGGFCLVALLVAPHLRKMNLYTVPDFFGRRFGGRWPRIIAAWSAVLCSFTYVVAQIYGVGLITSRLTGVQFEIGILLGLGGVLVCSFLGGMRAVTWTQVTQYVVLILAFLIPVSWLAYKQLGNPMAPVVYGQQLPKIAELEQRLMASPAEQEVVNEYARRARDFALKLNNLPQSLEAEKKWHRDKIQSLTLAHADEAQIVAARRALAALPRDETSARDKWTRAMYDNLERAKPLAGMSEQTHPFAGDPHGTPDEQERFHSSRLNFLALMFCLMVGTAGLPHLLTRFYTTQSVVETRNSATWSLVFIALLYLAAPALAVLVKFEIMGHLVGQRFDDLPSWISQWARLDPSLISVSDINGDQILQFAELRLGPDIVMLATPEIGGLPYVISGLVAAGGLAAALSTADGLLLTIGNALAHDLFYRGNSETSGAVSRVMLSKFSLLLMALLAAYVAAQKPADILILVSASFSLAGAAFVPVMILGIFWTGVTRWAAVSGMLSGLGVTVYYMLINAPGVRAYWGWQGSGLWFGIEPISAGVFGITAGVVMTLLVSVLTRSVKSAH</sequence>
<evidence type="ECO:0000256" key="5">
    <source>
        <dbReference type="ARBA" id="ARBA00022989"/>
    </source>
</evidence>
<feature type="domain" description="Sodium symporter small subunit" evidence="9">
    <location>
        <begin position="17"/>
        <end position="78"/>
    </location>
</feature>
<feature type="transmembrane region" description="Helical" evidence="8">
    <location>
        <begin position="164"/>
        <end position="188"/>
    </location>
</feature>
<keyword evidence="4 8" id="KW-0812">Transmembrane</keyword>
<feature type="transmembrane region" description="Helical" evidence="8">
    <location>
        <begin position="736"/>
        <end position="759"/>
    </location>
</feature>
<feature type="transmembrane region" description="Helical" evidence="8">
    <location>
        <begin position="245"/>
        <end position="264"/>
    </location>
</feature>
<dbReference type="Pfam" id="PF00474">
    <property type="entry name" value="SSF"/>
    <property type="match status" value="2"/>
</dbReference>
<evidence type="ECO:0000313" key="10">
    <source>
        <dbReference type="EMBL" id="OOV08228.1"/>
    </source>
</evidence>
<accession>A0A1T1AW86</accession>
<comment type="caution">
    <text evidence="10">The sequence shown here is derived from an EMBL/GenBank/DDBJ whole genome shotgun (WGS) entry which is preliminary data.</text>
</comment>
<feature type="transmembrane region" description="Helical" evidence="8">
    <location>
        <begin position="593"/>
        <end position="616"/>
    </location>
</feature>
<feature type="transmembrane region" description="Helical" evidence="8">
    <location>
        <begin position="200"/>
        <end position="219"/>
    </location>
</feature>
<keyword evidence="6 8" id="KW-0472">Membrane</keyword>
<dbReference type="AlphaFoldDB" id="A0A1T1AW86"/>
<dbReference type="InterPro" id="IPR038377">
    <property type="entry name" value="Na/Glc_symporter_sf"/>
</dbReference>
<dbReference type="Pfam" id="PF13937">
    <property type="entry name" value="DUF4212"/>
    <property type="match status" value="1"/>
</dbReference>
<comment type="similarity">
    <text evidence="2 7">Belongs to the sodium:solute symporter (SSF) (TC 2.A.21) family.</text>
</comment>
<dbReference type="Proteomes" id="UP000190750">
    <property type="component" value="Unassembled WGS sequence"/>
</dbReference>
<evidence type="ECO:0000256" key="2">
    <source>
        <dbReference type="ARBA" id="ARBA00006434"/>
    </source>
</evidence>
<dbReference type="InterPro" id="IPR019899">
    <property type="entry name" value="Na/solute_symporter_VC_2705"/>
</dbReference>
<evidence type="ECO:0000256" key="3">
    <source>
        <dbReference type="ARBA" id="ARBA00022448"/>
    </source>
</evidence>
<keyword evidence="3" id="KW-0813">Transport</keyword>